<evidence type="ECO:0000256" key="7">
    <source>
        <dbReference type="SAM" id="MobiDB-lite"/>
    </source>
</evidence>
<dbReference type="PANTHER" id="PTHR24221">
    <property type="entry name" value="ATP-BINDING CASSETTE SUB-FAMILY B"/>
    <property type="match status" value="1"/>
</dbReference>
<dbReference type="PROSITE" id="PS50929">
    <property type="entry name" value="ABC_TM1F"/>
    <property type="match status" value="1"/>
</dbReference>
<feature type="transmembrane region" description="Helical" evidence="8">
    <location>
        <begin position="54"/>
        <end position="71"/>
    </location>
</feature>
<keyword evidence="12" id="KW-1185">Reference proteome</keyword>
<evidence type="ECO:0000256" key="5">
    <source>
        <dbReference type="ARBA" id="ARBA00022989"/>
    </source>
</evidence>
<evidence type="ECO:0000256" key="2">
    <source>
        <dbReference type="ARBA" id="ARBA00022692"/>
    </source>
</evidence>
<evidence type="ECO:0000313" key="11">
    <source>
        <dbReference type="EMBL" id="GAA2014771.1"/>
    </source>
</evidence>
<dbReference type="PROSITE" id="PS50893">
    <property type="entry name" value="ABC_TRANSPORTER_2"/>
    <property type="match status" value="1"/>
</dbReference>
<gene>
    <name evidence="11" type="ORF">GCM10009839_07310</name>
</gene>
<dbReference type="InterPro" id="IPR027417">
    <property type="entry name" value="P-loop_NTPase"/>
</dbReference>
<feature type="transmembrane region" description="Helical" evidence="8">
    <location>
        <begin position="158"/>
        <end position="177"/>
    </location>
</feature>
<dbReference type="Gene3D" id="1.20.1560.10">
    <property type="entry name" value="ABC transporter type 1, transmembrane domain"/>
    <property type="match status" value="1"/>
</dbReference>
<keyword evidence="3" id="KW-0547">Nucleotide-binding</keyword>
<dbReference type="InterPro" id="IPR039421">
    <property type="entry name" value="Type_1_exporter"/>
</dbReference>
<dbReference type="InterPro" id="IPR003439">
    <property type="entry name" value="ABC_transporter-like_ATP-bd"/>
</dbReference>
<evidence type="ECO:0000313" key="12">
    <source>
        <dbReference type="Proteomes" id="UP001500751"/>
    </source>
</evidence>
<dbReference type="SUPFAM" id="SSF90123">
    <property type="entry name" value="ABC transporter transmembrane region"/>
    <property type="match status" value="1"/>
</dbReference>
<dbReference type="Gene3D" id="3.40.50.300">
    <property type="entry name" value="P-loop containing nucleotide triphosphate hydrolases"/>
    <property type="match status" value="1"/>
</dbReference>
<keyword evidence="2 8" id="KW-0812">Transmembrane</keyword>
<dbReference type="RefSeq" id="WP_344664031.1">
    <property type="nucleotide sequence ID" value="NZ_BAAAQN010000003.1"/>
</dbReference>
<feature type="transmembrane region" description="Helical" evidence="8">
    <location>
        <begin position="248"/>
        <end position="268"/>
    </location>
</feature>
<evidence type="ECO:0000259" key="10">
    <source>
        <dbReference type="PROSITE" id="PS50929"/>
    </source>
</evidence>
<evidence type="ECO:0000256" key="4">
    <source>
        <dbReference type="ARBA" id="ARBA00022840"/>
    </source>
</evidence>
<feature type="transmembrane region" description="Helical" evidence="8">
    <location>
        <begin position="280"/>
        <end position="302"/>
    </location>
</feature>
<dbReference type="PANTHER" id="PTHR24221:SF654">
    <property type="entry name" value="ATP-BINDING CASSETTE SUB-FAMILY B MEMBER 6"/>
    <property type="match status" value="1"/>
</dbReference>
<feature type="region of interest" description="Disordered" evidence="7">
    <location>
        <begin position="323"/>
        <end position="348"/>
    </location>
</feature>
<evidence type="ECO:0000259" key="9">
    <source>
        <dbReference type="PROSITE" id="PS50893"/>
    </source>
</evidence>
<feature type="domain" description="ABC transmembrane type-1" evidence="10">
    <location>
        <begin position="26"/>
        <end position="304"/>
    </location>
</feature>
<dbReference type="Proteomes" id="UP001500751">
    <property type="component" value="Unassembled WGS sequence"/>
</dbReference>
<comment type="caution">
    <text evidence="11">The sequence shown here is derived from an EMBL/GenBank/DDBJ whole genome shotgun (WGS) entry which is preliminary data.</text>
</comment>
<dbReference type="InterPro" id="IPR011527">
    <property type="entry name" value="ABC1_TM_dom"/>
</dbReference>
<evidence type="ECO:0000256" key="6">
    <source>
        <dbReference type="ARBA" id="ARBA00023136"/>
    </source>
</evidence>
<keyword evidence="5 8" id="KW-1133">Transmembrane helix</keyword>
<dbReference type="SUPFAM" id="SSF52540">
    <property type="entry name" value="P-loop containing nucleoside triphosphate hydrolases"/>
    <property type="match status" value="1"/>
</dbReference>
<dbReference type="InterPro" id="IPR017871">
    <property type="entry name" value="ABC_transporter-like_CS"/>
</dbReference>
<feature type="transmembrane region" description="Helical" evidence="8">
    <location>
        <begin position="131"/>
        <end position="152"/>
    </location>
</feature>
<dbReference type="SMART" id="SM00382">
    <property type="entry name" value="AAA"/>
    <property type="match status" value="1"/>
</dbReference>
<reference evidence="12" key="1">
    <citation type="journal article" date="2019" name="Int. J. Syst. Evol. Microbiol.">
        <title>The Global Catalogue of Microorganisms (GCM) 10K type strain sequencing project: providing services to taxonomists for standard genome sequencing and annotation.</title>
        <authorList>
            <consortium name="The Broad Institute Genomics Platform"/>
            <consortium name="The Broad Institute Genome Sequencing Center for Infectious Disease"/>
            <person name="Wu L."/>
            <person name="Ma J."/>
        </authorList>
    </citation>
    <scope>NUCLEOTIDE SEQUENCE [LARGE SCALE GENOMIC DNA]</scope>
    <source>
        <strain evidence="12">JCM 16014</strain>
    </source>
</reference>
<accession>A0ABP5F2A1</accession>
<keyword evidence="6 8" id="KW-0472">Membrane</keyword>
<name>A0ABP5F2A1_9ACTN</name>
<keyword evidence="4 11" id="KW-0067">ATP-binding</keyword>
<sequence length="613" mass="63586">MKRLAGAMALAVRAAPASMALRVGTTLLSGAAPVGVAWLTRNLIDDLARPQRSGFWLPACALAVAGALLAVNQHVARFADREVARQVALSAQTELFAAVTRPVGIAELEDPAGQNRLRLAQQAGQEAPQQLTAAVLAIGQAAVTLAGFLVALAALSPLIAVLVAVSGLPVLVAQIGLSRRRAETTVRITPGLRRQAHYAMLLMDVRAAKEIRLFGLGPYFRSRLARELAQAQDAERAVDKATLRVDGLLAVLTAAVSGGALVAAIARIGGGAGTVGDLSVLIAALAGVQSGLATMVSSIATADQMLILYSHYAAVVESGATGSAESGDRSSETGSATRPASPLPTAGPLRQSLEFHDVWFRYTPDSDWILRGIDLIIEPGQSVGLVGLNGAGKSTVAKLICRLYEPTRGSITWNGTDLRDLDAASVRSRVSAVFQDFMSYEMSAADNVAVGDLEAGGGEAGLRAAAAHAGIDETLAALPDGYRTMLSRVFDADGPGSGATLSGGQWQRVAIARAALRAGADLLILDEPSSGLDALAEAAVHESLRTLRTGQASLLISHRLSSLRDADRIVVLGGGRVAEAGSHDLLMARGGLYARLFQQQARGYQLPALGRPA</sequence>
<feature type="domain" description="ABC transporter" evidence="9">
    <location>
        <begin position="353"/>
        <end position="599"/>
    </location>
</feature>
<dbReference type="Pfam" id="PF00005">
    <property type="entry name" value="ABC_tran"/>
    <property type="match status" value="1"/>
</dbReference>
<dbReference type="GO" id="GO:0005524">
    <property type="term" value="F:ATP binding"/>
    <property type="evidence" value="ECO:0007669"/>
    <property type="project" value="UniProtKB-KW"/>
</dbReference>
<comment type="subcellular location">
    <subcellularLocation>
        <location evidence="1">Cell membrane</location>
        <topology evidence="1">Multi-pass membrane protein</topology>
    </subcellularLocation>
</comment>
<dbReference type="PROSITE" id="PS00211">
    <property type="entry name" value="ABC_TRANSPORTER_1"/>
    <property type="match status" value="1"/>
</dbReference>
<dbReference type="InterPro" id="IPR003593">
    <property type="entry name" value="AAA+_ATPase"/>
</dbReference>
<organism evidence="11 12">
    <name type="scientific">Catenulispora yoronensis</name>
    <dbReference type="NCBI Taxonomy" id="450799"/>
    <lineage>
        <taxon>Bacteria</taxon>
        <taxon>Bacillati</taxon>
        <taxon>Actinomycetota</taxon>
        <taxon>Actinomycetes</taxon>
        <taxon>Catenulisporales</taxon>
        <taxon>Catenulisporaceae</taxon>
        <taxon>Catenulispora</taxon>
    </lineage>
</organism>
<dbReference type="EMBL" id="BAAAQN010000003">
    <property type="protein sequence ID" value="GAA2014771.1"/>
    <property type="molecule type" value="Genomic_DNA"/>
</dbReference>
<evidence type="ECO:0000256" key="1">
    <source>
        <dbReference type="ARBA" id="ARBA00004651"/>
    </source>
</evidence>
<evidence type="ECO:0000256" key="8">
    <source>
        <dbReference type="SAM" id="Phobius"/>
    </source>
</evidence>
<dbReference type="InterPro" id="IPR036640">
    <property type="entry name" value="ABC1_TM_sf"/>
</dbReference>
<evidence type="ECO:0000256" key="3">
    <source>
        <dbReference type="ARBA" id="ARBA00022741"/>
    </source>
</evidence>
<protein>
    <submittedName>
        <fullName evidence="11">ABC transporter ATP-binding protein</fullName>
    </submittedName>
</protein>
<proteinExistence type="predicted"/>